<dbReference type="GO" id="GO:0030145">
    <property type="term" value="F:manganese ion binding"/>
    <property type="evidence" value="ECO:0007669"/>
    <property type="project" value="UniProtKB-UniRule"/>
</dbReference>
<feature type="region of interest" description="Disordered" evidence="9">
    <location>
        <begin position="467"/>
        <end position="491"/>
    </location>
</feature>
<dbReference type="OrthoDB" id="9773505at2"/>
<dbReference type="RefSeq" id="WP_090442124.1">
    <property type="nucleotide sequence ID" value="NZ_FOHU01000005.1"/>
</dbReference>
<dbReference type="AlphaFoldDB" id="A0A1I0CHB7"/>
<dbReference type="Proteomes" id="UP000199568">
    <property type="component" value="Unassembled WGS sequence"/>
</dbReference>
<evidence type="ECO:0000256" key="4">
    <source>
        <dbReference type="ARBA" id="ARBA00022723"/>
    </source>
</evidence>
<keyword evidence="5 8" id="KW-0547">Nucleotide-binding</keyword>
<evidence type="ECO:0000256" key="2">
    <source>
        <dbReference type="ARBA" id="ARBA00022679"/>
    </source>
</evidence>
<feature type="binding site" evidence="8">
    <location>
        <position position="266"/>
    </location>
    <ligand>
        <name>Mg(2+)</name>
        <dbReference type="ChEBI" id="CHEBI:18420"/>
    </ligand>
</feature>
<feature type="binding site" evidence="8">
    <location>
        <position position="97"/>
    </location>
    <ligand>
        <name>ATP</name>
        <dbReference type="ChEBI" id="CHEBI:30616"/>
    </ligand>
</feature>
<evidence type="ECO:0000256" key="7">
    <source>
        <dbReference type="ARBA" id="ARBA00022842"/>
    </source>
</evidence>
<evidence type="ECO:0000256" key="8">
    <source>
        <dbReference type="HAMAP-Rule" id="MF_00692"/>
    </source>
</evidence>
<evidence type="ECO:0000256" key="9">
    <source>
        <dbReference type="SAM" id="MobiDB-lite"/>
    </source>
</evidence>
<comment type="function">
    <text evidence="8">Nucleotidyltransferase involved in the post-translational modification of proteins. It can catalyze the addition of adenosine monophosphate (AMP) or uridine monophosphate (UMP) to a protein, resulting in modifications known as AMPylation and UMPylation.</text>
</comment>
<dbReference type="PANTHER" id="PTHR12153">
    <property type="entry name" value="SELENOPROTEIN O"/>
    <property type="match status" value="1"/>
</dbReference>
<dbReference type="GO" id="GO:0005524">
    <property type="term" value="F:ATP binding"/>
    <property type="evidence" value="ECO:0007669"/>
    <property type="project" value="UniProtKB-UniRule"/>
</dbReference>
<comment type="cofactor">
    <cofactor evidence="8">
        <name>Mg(2+)</name>
        <dbReference type="ChEBI" id="CHEBI:18420"/>
    </cofactor>
    <cofactor evidence="8">
        <name>Mn(2+)</name>
        <dbReference type="ChEBI" id="CHEBI:29035"/>
    </cofactor>
</comment>
<protein>
    <recommendedName>
        <fullName evidence="8">Protein nucleotidyltransferase YdiU</fullName>
        <ecNumber evidence="8">2.7.7.-</ecNumber>
    </recommendedName>
    <alternativeName>
        <fullName evidence="8">Protein adenylyltransferase YdiU</fullName>
        <ecNumber evidence="8">2.7.7.108</ecNumber>
    </alternativeName>
    <alternativeName>
        <fullName evidence="8">Protein uridylyltransferase YdiU</fullName>
        <ecNumber evidence="8">2.7.7.-</ecNumber>
    </alternativeName>
</protein>
<proteinExistence type="inferred from homology"/>
<dbReference type="Pfam" id="PF02696">
    <property type="entry name" value="SelO"/>
    <property type="match status" value="1"/>
</dbReference>
<dbReference type="InterPro" id="IPR003846">
    <property type="entry name" value="SelO"/>
</dbReference>
<evidence type="ECO:0000256" key="5">
    <source>
        <dbReference type="ARBA" id="ARBA00022741"/>
    </source>
</evidence>
<dbReference type="EC" id="2.7.7.-" evidence="8"/>
<dbReference type="PANTHER" id="PTHR12153:SF15">
    <property type="entry name" value="PROTEIN ADENYLYLTRANSFERASE SELO, MITOCHONDRIAL"/>
    <property type="match status" value="1"/>
</dbReference>
<keyword evidence="11" id="KW-1185">Reference proteome</keyword>
<gene>
    <name evidence="8" type="primary">ydiU</name>
    <name evidence="8" type="synonym">selO</name>
    <name evidence="10" type="ORF">SAMN05660297_01667</name>
</gene>
<keyword evidence="7 8" id="KW-0460">Magnesium</keyword>
<reference evidence="10 11" key="1">
    <citation type="submission" date="2016-10" db="EMBL/GenBank/DDBJ databases">
        <authorList>
            <person name="de Groot N.N."/>
        </authorList>
    </citation>
    <scope>NUCLEOTIDE SEQUENCE [LARGE SCALE GENOMIC DNA]</scope>
    <source>
        <strain evidence="10 11">DSM 18979</strain>
    </source>
</reference>
<comment type="catalytic activity">
    <reaction evidence="8">
        <text>L-seryl-[protein] + ATP = 3-O-(5'-adenylyl)-L-seryl-[protein] + diphosphate</text>
        <dbReference type="Rhea" id="RHEA:58120"/>
        <dbReference type="Rhea" id="RHEA-COMP:9863"/>
        <dbReference type="Rhea" id="RHEA-COMP:15073"/>
        <dbReference type="ChEBI" id="CHEBI:29999"/>
        <dbReference type="ChEBI" id="CHEBI:30616"/>
        <dbReference type="ChEBI" id="CHEBI:33019"/>
        <dbReference type="ChEBI" id="CHEBI:142516"/>
        <dbReference type="EC" id="2.7.7.108"/>
    </reaction>
</comment>
<feature type="binding site" evidence="8">
    <location>
        <position position="130"/>
    </location>
    <ligand>
        <name>ATP</name>
        <dbReference type="ChEBI" id="CHEBI:30616"/>
    </ligand>
</feature>
<dbReference type="EC" id="2.7.7.108" evidence="8"/>
<feature type="binding site" evidence="8">
    <location>
        <position position="266"/>
    </location>
    <ligand>
        <name>ATP</name>
        <dbReference type="ChEBI" id="CHEBI:30616"/>
    </ligand>
</feature>
<comment type="catalytic activity">
    <reaction evidence="8">
        <text>L-tyrosyl-[protein] + ATP = O-(5'-adenylyl)-L-tyrosyl-[protein] + diphosphate</text>
        <dbReference type="Rhea" id="RHEA:54288"/>
        <dbReference type="Rhea" id="RHEA-COMP:10136"/>
        <dbReference type="Rhea" id="RHEA-COMP:13846"/>
        <dbReference type="ChEBI" id="CHEBI:30616"/>
        <dbReference type="ChEBI" id="CHEBI:33019"/>
        <dbReference type="ChEBI" id="CHEBI:46858"/>
        <dbReference type="ChEBI" id="CHEBI:83624"/>
        <dbReference type="EC" id="2.7.7.108"/>
    </reaction>
</comment>
<keyword evidence="2 8" id="KW-0808">Transferase</keyword>
<feature type="binding site" evidence="8">
    <location>
        <position position="96"/>
    </location>
    <ligand>
        <name>ATP</name>
        <dbReference type="ChEBI" id="CHEBI:30616"/>
    </ligand>
</feature>
<dbReference type="NCBIfam" id="NF000658">
    <property type="entry name" value="PRK00029.1"/>
    <property type="match status" value="1"/>
</dbReference>
<sequence>MTPREEIIETGWNFDNSYAGLPKIFFTTLNPTSVPSPKLVILNDKLAISLGLEIQALRRDNGVAVLAGNRIPDGALPLAQAYAGHQFGHFTMLGDGRAMLIGEQITPSGKRFDIQLKGSGPTPYSRRGDGRASLGPMLREYIISEAMDALGIATTRSLAVVTTGEAIIRETQLLGAILTRVAASHLRVGTFEYASKWGTVEDLRQLADYTLQRHFSKMDTMENPYLFLLQEVIKRQAVLIAKWQLVGFIHGVMNTDNMALSGETIDYGPCAFMDTYDPKTVFSSIDTQGRYAYGNQPHIAAWNLARFAETLVPLLHDNQNKAVELAQNAISEFPDLYKCNWLEGMRRKIGLFNQEPQDESLIENLLSMMEKHGADYTNTFRALTFDTLEDTTLFKAPEFTQWHQLWQRRLSRQQESQASYQDLMKNSNPALIPRNHRVEAALEAAVKQGDYRVMEELLDVLSNPYAHTSQQTDYATPPEPSNRPYRTFCGT</sequence>
<feature type="binding site" evidence="8">
    <location>
        <position position="94"/>
    </location>
    <ligand>
        <name>ATP</name>
        <dbReference type="ChEBI" id="CHEBI:30616"/>
    </ligand>
</feature>
<evidence type="ECO:0000256" key="1">
    <source>
        <dbReference type="ARBA" id="ARBA00009747"/>
    </source>
</evidence>
<dbReference type="STRING" id="426128.SAMN05660297_01667"/>
<dbReference type="GO" id="GO:0000287">
    <property type="term" value="F:magnesium ion binding"/>
    <property type="evidence" value="ECO:0007669"/>
    <property type="project" value="UniProtKB-UniRule"/>
</dbReference>
<keyword evidence="3 8" id="KW-0548">Nucleotidyltransferase</keyword>
<dbReference type="GO" id="GO:0070733">
    <property type="term" value="F:AMPylase activity"/>
    <property type="evidence" value="ECO:0007669"/>
    <property type="project" value="UniProtKB-EC"/>
</dbReference>
<comment type="catalytic activity">
    <reaction evidence="8">
        <text>L-threonyl-[protein] + ATP = 3-O-(5'-adenylyl)-L-threonyl-[protein] + diphosphate</text>
        <dbReference type="Rhea" id="RHEA:54292"/>
        <dbReference type="Rhea" id="RHEA-COMP:11060"/>
        <dbReference type="Rhea" id="RHEA-COMP:13847"/>
        <dbReference type="ChEBI" id="CHEBI:30013"/>
        <dbReference type="ChEBI" id="CHEBI:30616"/>
        <dbReference type="ChEBI" id="CHEBI:33019"/>
        <dbReference type="ChEBI" id="CHEBI:138113"/>
        <dbReference type="EC" id="2.7.7.108"/>
    </reaction>
</comment>
<keyword evidence="6 8" id="KW-0067">ATP-binding</keyword>
<evidence type="ECO:0000256" key="3">
    <source>
        <dbReference type="ARBA" id="ARBA00022695"/>
    </source>
</evidence>
<keyword evidence="4 8" id="KW-0479">Metal-binding</keyword>
<feature type="binding site" evidence="8">
    <location>
        <position position="180"/>
    </location>
    <ligand>
        <name>ATP</name>
        <dbReference type="ChEBI" id="CHEBI:30616"/>
    </ligand>
</feature>
<evidence type="ECO:0000313" key="11">
    <source>
        <dbReference type="Proteomes" id="UP000199568"/>
    </source>
</evidence>
<feature type="binding site" evidence="8">
    <location>
        <position position="129"/>
    </location>
    <ligand>
        <name>ATP</name>
        <dbReference type="ChEBI" id="CHEBI:30616"/>
    </ligand>
</feature>
<dbReference type="HAMAP" id="MF_00692">
    <property type="entry name" value="SelO"/>
    <property type="match status" value="1"/>
</dbReference>
<feature type="binding site" evidence="8">
    <location>
        <position position="187"/>
    </location>
    <ligand>
        <name>ATP</name>
        <dbReference type="ChEBI" id="CHEBI:30616"/>
    </ligand>
</feature>
<comment type="catalytic activity">
    <reaction evidence="8">
        <text>L-histidyl-[protein] + UTP = N(tele)-(5'-uridylyl)-L-histidyl-[protein] + diphosphate</text>
        <dbReference type="Rhea" id="RHEA:83891"/>
        <dbReference type="Rhea" id="RHEA-COMP:9745"/>
        <dbReference type="Rhea" id="RHEA-COMP:20239"/>
        <dbReference type="ChEBI" id="CHEBI:29979"/>
        <dbReference type="ChEBI" id="CHEBI:33019"/>
        <dbReference type="ChEBI" id="CHEBI:46398"/>
        <dbReference type="ChEBI" id="CHEBI:233474"/>
    </reaction>
</comment>
<feature type="active site" description="Proton acceptor" evidence="8">
    <location>
        <position position="256"/>
    </location>
</feature>
<feature type="binding site" evidence="8">
    <location>
        <position position="257"/>
    </location>
    <ligand>
        <name>Mg(2+)</name>
        <dbReference type="ChEBI" id="CHEBI:18420"/>
    </ligand>
</feature>
<comment type="similarity">
    <text evidence="1 8">Belongs to the SELO family.</text>
</comment>
<comment type="catalytic activity">
    <reaction evidence="8">
        <text>L-seryl-[protein] + UTP = O-(5'-uridylyl)-L-seryl-[protein] + diphosphate</text>
        <dbReference type="Rhea" id="RHEA:64604"/>
        <dbReference type="Rhea" id="RHEA-COMP:9863"/>
        <dbReference type="Rhea" id="RHEA-COMP:16635"/>
        <dbReference type="ChEBI" id="CHEBI:29999"/>
        <dbReference type="ChEBI" id="CHEBI:33019"/>
        <dbReference type="ChEBI" id="CHEBI:46398"/>
        <dbReference type="ChEBI" id="CHEBI:156051"/>
    </reaction>
</comment>
<name>A0A1I0CHB7_9FIRM</name>
<comment type="catalytic activity">
    <reaction evidence="8">
        <text>L-tyrosyl-[protein] + UTP = O-(5'-uridylyl)-L-tyrosyl-[protein] + diphosphate</text>
        <dbReference type="Rhea" id="RHEA:83887"/>
        <dbReference type="Rhea" id="RHEA-COMP:10136"/>
        <dbReference type="Rhea" id="RHEA-COMP:20238"/>
        <dbReference type="ChEBI" id="CHEBI:33019"/>
        <dbReference type="ChEBI" id="CHEBI:46398"/>
        <dbReference type="ChEBI" id="CHEBI:46858"/>
        <dbReference type="ChEBI" id="CHEBI:90602"/>
    </reaction>
</comment>
<evidence type="ECO:0000313" key="10">
    <source>
        <dbReference type="EMBL" id="SET18914.1"/>
    </source>
</evidence>
<feature type="binding site" evidence="8">
    <location>
        <position position="117"/>
    </location>
    <ligand>
        <name>ATP</name>
        <dbReference type="ChEBI" id="CHEBI:30616"/>
    </ligand>
</feature>
<evidence type="ECO:0000256" key="6">
    <source>
        <dbReference type="ARBA" id="ARBA00022840"/>
    </source>
</evidence>
<organism evidence="10 11">
    <name type="scientific">Natronincola peptidivorans</name>
    <dbReference type="NCBI Taxonomy" id="426128"/>
    <lineage>
        <taxon>Bacteria</taxon>
        <taxon>Bacillati</taxon>
        <taxon>Bacillota</taxon>
        <taxon>Clostridia</taxon>
        <taxon>Peptostreptococcales</taxon>
        <taxon>Natronincolaceae</taxon>
        <taxon>Natronincola</taxon>
    </lineage>
</organism>
<keyword evidence="8" id="KW-0464">Manganese</keyword>
<dbReference type="EMBL" id="FOHU01000005">
    <property type="protein sequence ID" value="SET18914.1"/>
    <property type="molecule type" value="Genomic_DNA"/>
</dbReference>
<accession>A0A1I0CHB7</accession>